<evidence type="ECO:0000313" key="3">
    <source>
        <dbReference type="Proteomes" id="UP001597171"/>
    </source>
</evidence>
<reference evidence="3" key="1">
    <citation type="journal article" date="2019" name="Int. J. Syst. Evol. Microbiol.">
        <title>The Global Catalogue of Microorganisms (GCM) 10K type strain sequencing project: providing services to taxonomists for standard genome sequencing and annotation.</title>
        <authorList>
            <consortium name="The Broad Institute Genomics Platform"/>
            <consortium name="The Broad Institute Genome Sequencing Center for Infectious Disease"/>
            <person name="Wu L."/>
            <person name="Ma J."/>
        </authorList>
    </citation>
    <scope>NUCLEOTIDE SEQUENCE [LARGE SCALE GENOMIC DNA]</scope>
    <source>
        <strain evidence="3">CCUG 61696</strain>
    </source>
</reference>
<dbReference type="Proteomes" id="UP001597171">
    <property type="component" value="Unassembled WGS sequence"/>
</dbReference>
<dbReference type="EMBL" id="JBHTMX010000031">
    <property type="protein sequence ID" value="MFD1331568.1"/>
    <property type="molecule type" value="Genomic_DNA"/>
</dbReference>
<name>A0ABW3Z5W2_9HYPH</name>
<gene>
    <name evidence="2" type="ORF">ACFQ4O_06095</name>
</gene>
<dbReference type="RefSeq" id="WP_378774776.1">
    <property type="nucleotide sequence ID" value="NZ_JBHTMX010000031.1"/>
</dbReference>
<feature type="compositionally biased region" description="Acidic residues" evidence="1">
    <location>
        <begin position="119"/>
        <end position="130"/>
    </location>
</feature>
<evidence type="ECO:0008006" key="4">
    <source>
        <dbReference type="Google" id="ProtNLM"/>
    </source>
</evidence>
<comment type="caution">
    <text evidence="2">The sequence shown here is derived from an EMBL/GenBank/DDBJ whole genome shotgun (WGS) entry which is preliminary data.</text>
</comment>
<keyword evidence="3" id="KW-1185">Reference proteome</keyword>
<organism evidence="2 3">
    <name type="scientific">Methylopila musalis</name>
    <dbReference type="NCBI Taxonomy" id="1134781"/>
    <lineage>
        <taxon>Bacteria</taxon>
        <taxon>Pseudomonadati</taxon>
        <taxon>Pseudomonadota</taxon>
        <taxon>Alphaproteobacteria</taxon>
        <taxon>Hyphomicrobiales</taxon>
        <taxon>Methylopilaceae</taxon>
        <taxon>Methylopila</taxon>
    </lineage>
</organism>
<protein>
    <recommendedName>
        <fullName evidence="4">Homeodomain phBC6A51-type domain-containing protein</fullName>
    </recommendedName>
</protein>
<sequence length="156" mass="17498">MTERKPPAPRASPEILAEARRLYETSHITQAEICRRLGLPKETVSRRKMREGWTRPFDAERRRTLIRGLRRSIDAEVAKAETLFAAGDQTAGGEAAGRAARTLASLVRSLRELAKFDEESAGDGGEPDGDEPVRDTDEFRAALAQRLERLRRDRGE</sequence>
<proteinExistence type="predicted"/>
<evidence type="ECO:0000256" key="1">
    <source>
        <dbReference type="SAM" id="MobiDB-lite"/>
    </source>
</evidence>
<evidence type="ECO:0000313" key="2">
    <source>
        <dbReference type="EMBL" id="MFD1331568.1"/>
    </source>
</evidence>
<accession>A0ABW3Z5W2</accession>
<feature type="region of interest" description="Disordered" evidence="1">
    <location>
        <begin position="116"/>
        <end position="138"/>
    </location>
</feature>